<keyword evidence="2" id="KW-1133">Transmembrane helix</keyword>
<name>A0A251XHV2_CLAMM</name>
<sequence>MLDSITLRVAFGVTTLTLFLLFALVTFRATRSPFSFWWCTALVLFMGDPSPTCRTAPPPRSGATRSATG</sequence>
<evidence type="ECO:0000256" key="2">
    <source>
        <dbReference type="SAM" id="Phobius"/>
    </source>
</evidence>
<gene>
    <name evidence="3" type="ORF">CMMCAS07_11540</name>
</gene>
<keyword evidence="2" id="KW-0472">Membrane</keyword>
<keyword evidence="2" id="KW-0812">Transmembrane</keyword>
<accession>A0A251XHV2</accession>
<dbReference type="AlphaFoldDB" id="A0A251XHV2"/>
<feature type="region of interest" description="Disordered" evidence="1">
    <location>
        <begin position="50"/>
        <end position="69"/>
    </location>
</feature>
<dbReference type="EMBL" id="MDHH01000002">
    <property type="protein sequence ID" value="OUE02644.1"/>
    <property type="molecule type" value="Genomic_DNA"/>
</dbReference>
<dbReference type="Proteomes" id="UP000195062">
    <property type="component" value="Unassembled WGS sequence"/>
</dbReference>
<proteinExistence type="predicted"/>
<comment type="caution">
    <text evidence="3">The sequence shown here is derived from an EMBL/GenBank/DDBJ whole genome shotgun (WGS) entry which is preliminary data.</text>
</comment>
<evidence type="ECO:0000313" key="4">
    <source>
        <dbReference type="Proteomes" id="UP000195062"/>
    </source>
</evidence>
<reference evidence="3 4" key="1">
    <citation type="submission" date="2016-08" db="EMBL/GenBank/DDBJ databases">
        <title>Genome sequence of Clavibacter michiganensis subsp. michiganensis strain CASJ007.</title>
        <authorList>
            <person name="Thapa S.P."/>
            <person name="Coaker G."/>
        </authorList>
    </citation>
    <scope>NUCLEOTIDE SEQUENCE [LARGE SCALE GENOMIC DNA]</scope>
    <source>
        <strain evidence="3">CASJ007</strain>
    </source>
</reference>
<evidence type="ECO:0000313" key="3">
    <source>
        <dbReference type="EMBL" id="OUE02644.1"/>
    </source>
</evidence>
<evidence type="ECO:0000256" key="1">
    <source>
        <dbReference type="SAM" id="MobiDB-lite"/>
    </source>
</evidence>
<keyword evidence="4" id="KW-1185">Reference proteome</keyword>
<feature type="transmembrane region" description="Helical" evidence="2">
    <location>
        <begin position="6"/>
        <end position="27"/>
    </location>
</feature>
<protein>
    <submittedName>
        <fullName evidence="3">Uncharacterized protein</fullName>
    </submittedName>
</protein>
<organism evidence="3 4">
    <name type="scientific">Clavibacter michiganensis subsp. michiganensis</name>
    <dbReference type="NCBI Taxonomy" id="33013"/>
    <lineage>
        <taxon>Bacteria</taxon>
        <taxon>Bacillati</taxon>
        <taxon>Actinomycetota</taxon>
        <taxon>Actinomycetes</taxon>
        <taxon>Micrococcales</taxon>
        <taxon>Microbacteriaceae</taxon>
        <taxon>Clavibacter</taxon>
    </lineage>
</organism>